<comment type="caution">
    <text evidence="13">The sequence shown here is derived from an EMBL/GenBank/DDBJ whole genome shotgun (WGS) entry which is preliminary data.</text>
</comment>
<evidence type="ECO:0000256" key="4">
    <source>
        <dbReference type="ARBA" id="ARBA00022741"/>
    </source>
</evidence>
<reference evidence="13" key="1">
    <citation type="submission" date="2021-07" db="EMBL/GenBank/DDBJ databases">
        <authorList>
            <person name="Durling M."/>
        </authorList>
    </citation>
    <scope>NUCLEOTIDE SEQUENCE</scope>
</reference>
<evidence type="ECO:0000256" key="10">
    <source>
        <dbReference type="SAM" id="Phobius"/>
    </source>
</evidence>
<dbReference type="FunFam" id="1.20.1560.10:FF:000066">
    <property type="entry name" value="ABC multidrug transporter (Eurofung)"/>
    <property type="match status" value="1"/>
</dbReference>
<dbReference type="Pfam" id="PF24357">
    <property type="entry name" value="TMD0_ABC"/>
    <property type="match status" value="1"/>
</dbReference>
<evidence type="ECO:0000313" key="13">
    <source>
        <dbReference type="EMBL" id="CAG8952827.1"/>
    </source>
</evidence>
<keyword evidence="14" id="KW-1185">Reference proteome</keyword>
<dbReference type="GO" id="GO:0005524">
    <property type="term" value="F:ATP binding"/>
    <property type="evidence" value="ECO:0007669"/>
    <property type="project" value="UniProtKB-KW"/>
</dbReference>
<dbReference type="EMBL" id="CAJVRL010000048">
    <property type="protein sequence ID" value="CAG8952827.1"/>
    <property type="molecule type" value="Genomic_DNA"/>
</dbReference>
<dbReference type="Gene3D" id="3.40.50.300">
    <property type="entry name" value="P-loop containing nucleotide triphosphate hydrolases"/>
    <property type="match status" value="2"/>
</dbReference>
<dbReference type="InterPro" id="IPR036640">
    <property type="entry name" value="ABC1_TM_sf"/>
</dbReference>
<dbReference type="CDD" id="cd18579">
    <property type="entry name" value="ABC_6TM_ABCC_D1"/>
    <property type="match status" value="1"/>
</dbReference>
<feature type="transmembrane region" description="Helical" evidence="10">
    <location>
        <begin position="33"/>
        <end position="51"/>
    </location>
</feature>
<dbReference type="InterPro" id="IPR050173">
    <property type="entry name" value="ABC_transporter_C-like"/>
</dbReference>
<dbReference type="SUPFAM" id="SSF52540">
    <property type="entry name" value="P-loop containing nucleoside triphosphate hydrolases"/>
    <property type="match status" value="2"/>
</dbReference>
<keyword evidence="4" id="KW-0547">Nucleotide-binding</keyword>
<dbReference type="PROSITE" id="PS50929">
    <property type="entry name" value="ABC_TM1F"/>
    <property type="match status" value="2"/>
</dbReference>
<feature type="domain" description="ABC transmembrane type-1" evidence="12">
    <location>
        <begin position="277"/>
        <end position="553"/>
    </location>
</feature>
<dbReference type="FunFam" id="1.20.1560.10:FF:000055">
    <property type="entry name" value="ABC multidrug transporter (Eurofung)"/>
    <property type="match status" value="1"/>
</dbReference>
<feature type="transmembrane region" description="Helical" evidence="10">
    <location>
        <begin position="307"/>
        <end position="330"/>
    </location>
</feature>
<evidence type="ECO:0000256" key="8">
    <source>
        <dbReference type="ARBA" id="ARBA00023180"/>
    </source>
</evidence>
<dbReference type="PANTHER" id="PTHR24223:SF399">
    <property type="entry name" value="ABC TRANSPORTER ATNG"/>
    <property type="match status" value="1"/>
</dbReference>
<dbReference type="SUPFAM" id="SSF90123">
    <property type="entry name" value="ABC transporter transmembrane region"/>
    <property type="match status" value="2"/>
</dbReference>
<accession>A0A9N9KWL2</accession>
<dbReference type="InterPro" id="IPR044746">
    <property type="entry name" value="ABCC_6TM_D1"/>
</dbReference>
<feature type="transmembrane region" description="Helical" evidence="10">
    <location>
        <begin position="255"/>
        <end position="274"/>
    </location>
</feature>
<gene>
    <name evidence="13" type="ORF">HYFRA_00007540</name>
</gene>
<keyword evidence="5" id="KW-0067">ATP-binding</keyword>
<evidence type="ECO:0000259" key="11">
    <source>
        <dbReference type="PROSITE" id="PS50893"/>
    </source>
</evidence>
<keyword evidence="6 10" id="KW-1133">Transmembrane helix</keyword>
<feature type="domain" description="ABC transmembrane type-1" evidence="12">
    <location>
        <begin position="901"/>
        <end position="1164"/>
    </location>
</feature>
<evidence type="ECO:0000256" key="1">
    <source>
        <dbReference type="ARBA" id="ARBA00004141"/>
    </source>
</evidence>
<dbReference type="InterPro" id="IPR017871">
    <property type="entry name" value="ABC_transporter-like_CS"/>
</dbReference>
<dbReference type="InterPro" id="IPR044726">
    <property type="entry name" value="ABCC_6TM_D2"/>
</dbReference>
<keyword evidence="2" id="KW-0813">Transport</keyword>
<keyword evidence="8" id="KW-0325">Glycoprotein</keyword>
<name>A0A9N9KWL2_9HELO</name>
<feature type="transmembrane region" description="Helical" evidence="10">
    <location>
        <begin position="1004"/>
        <end position="1037"/>
    </location>
</feature>
<dbReference type="CDD" id="cd03250">
    <property type="entry name" value="ABCC_MRP_domain1"/>
    <property type="match status" value="1"/>
</dbReference>
<feature type="region of interest" description="Disordered" evidence="9">
    <location>
        <begin position="827"/>
        <end position="863"/>
    </location>
</feature>
<dbReference type="InterPro" id="IPR003439">
    <property type="entry name" value="ABC_transporter-like_ATP-bd"/>
</dbReference>
<dbReference type="Pfam" id="PF00664">
    <property type="entry name" value="ABC_membrane"/>
    <property type="match status" value="2"/>
</dbReference>
<sequence>MDFSFCNGADATFGPQITSTCRTFDFTLLFEESFLSIAPSTIFLIFASFRASRIFSKQPIVRKGRLHGFKLIAITLLVAAEVSQLVLTSFTPYVKIPTTTASHVLAMVVTLPMLLLSHLEHCKALRPSSILCTYLFFTLLLDIPRARTLWMSNQWMAASATLQATMVIKVSILLLELQTKVRLLVQTDRDLSPEETSNVFSRRLFWWLNQLFQKGYSKSLALPDLYVLDEELASKTVGSRLEKAWNSRRDHASKYSLAISLCEAFVWALMAPILPRLCLTGFMYSQPFLVQAVTNFLQQSQANSPDYWGYGLIGAYFFVYSGIALSNGWYWHKQYRLITMVRGSLVSLIYSKTLRMGARLTSDAEATTLMSADVEQIAVGLRSLQEVWGGMLDLGVGLWLLYRQVSWAMFSMAGLTLVCTVGAAKTAQYASTRQNLWMDCMQKRLSETIKAIGSLKSIKMLGFEDRICSMVHDLRQRELKAMVHFRMATTCNITLAHVSVFLNSVVVLAAFLPIANRDGLLYDTNRIFNTLTLVSIMSEPLQSFLQALPKLAMAVGCISRIQAYLLTADHHDPRRCLDNQSSSSDIDASLRLEVKGLVNTFVVRNGHFGWVEGKSAVLRNVNATIPAGKLTLVIGPVGSGKTTLLHTLLGETVRIRGEVLHTRQAVAFCAQQPWLMNTTARKAIIGHSQEDTVWYDRVVKACALHRDFAEMGKGDQTLIGSSGAALSGGQKQRMALARAVYSRKPVLILDDVLSGLDMPTERFLFNALFGPDGLFRTSLPDTTIVLATHAVQHLKSADHIIVMLPNGDGLDEGDMAELSSRGRILQSPQELNEPEGEEVQDEGDQPTMGEQLEQPLSSNEETKPHETNALRFYLKSMGFWNIVAFIAMGIITVGLWKVSEYWARVWAEHSERHPEDPRASYYVGIYALMNVIAVIAAGIWFGHFLLVIVPKTGLDLHERILKTTLNATYPFLSRTDTGALATRFGQDLFIVDTELPTSTANTAFLFLIVVAQLGLIASASTYIIAAFPILALSMYAVQRIYLRTSQRIRHMDLETKAPLYAQFTDALKGTASIRAFNWQDSSKEENVTLLDDNQRPFYLLFCVQRWLECVLDCTVTGLAVLLVGIAVATRSRVGAAQVGVALLNLVSLGESMKSLVKHWTTMETSIAAIARIQDFVETTPQESSSQYGNTRPRPEIDANGGMALTLNNVSAKYSVNGSNVLSNLSLDIAPGEKIAICGRSGSGKSSFMNVILKMIHMTGDLHIGHQPSSSFGNQELRKNLNTIPQDPYFFPGTIRKNLDPDSTSSDAAIQALITRVGLENEIAKCGGLDGELAIESFSAGQLQLLSLARGVLNPRGLLLLDEATSSVDYETDKKMHDMIFEDFADQTVIAILHRRDELYRFDRVVVVDQGRVVSMGKPGVVKLEM</sequence>
<dbReference type="CDD" id="cd18580">
    <property type="entry name" value="ABC_6TM_ABCC_D2"/>
    <property type="match status" value="1"/>
</dbReference>
<feature type="domain" description="ABC transporter" evidence="11">
    <location>
        <begin position="1204"/>
        <end position="1423"/>
    </location>
</feature>
<dbReference type="Pfam" id="PF00005">
    <property type="entry name" value="ABC_tran"/>
    <property type="match status" value="2"/>
</dbReference>
<feature type="transmembrane region" description="Helical" evidence="10">
    <location>
        <begin position="485"/>
        <end position="512"/>
    </location>
</feature>
<dbReference type="GO" id="GO:0016020">
    <property type="term" value="C:membrane"/>
    <property type="evidence" value="ECO:0007669"/>
    <property type="project" value="UniProtKB-SubCell"/>
</dbReference>
<feature type="transmembrane region" description="Helical" evidence="10">
    <location>
        <begin position="878"/>
        <end position="898"/>
    </location>
</feature>
<dbReference type="InterPro" id="IPR011527">
    <property type="entry name" value="ABC1_TM_dom"/>
</dbReference>
<evidence type="ECO:0000256" key="6">
    <source>
        <dbReference type="ARBA" id="ARBA00022989"/>
    </source>
</evidence>
<evidence type="ECO:0008006" key="15">
    <source>
        <dbReference type="Google" id="ProtNLM"/>
    </source>
</evidence>
<evidence type="ECO:0000313" key="14">
    <source>
        <dbReference type="Proteomes" id="UP000696280"/>
    </source>
</evidence>
<dbReference type="InterPro" id="IPR027417">
    <property type="entry name" value="P-loop_NTPase"/>
</dbReference>
<feature type="transmembrane region" description="Helical" evidence="10">
    <location>
        <begin position="919"/>
        <end position="941"/>
    </location>
</feature>
<dbReference type="PROSITE" id="PS50893">
    <property type="entry name" value="ABC_TRANSPORTER_2"/>
    <property type="match status" value="2"/>
</dbReference>
<evidence type="ECO:0000259" key="12">
    <source>
        <dbReference type="PROSITE" id="PS50929"/>
    </source>
</evidence>
<dbReference type="GO" id="GO:0016887">
    <property type="term" value="F:ATP hydrolysis activity"/>
    <property type="evidence" value="ECO:0007669"/>
    <property type="project" value="InterPro"/>
</dbReference>
<dbReference type="OrthoDB" id="6500128at2759"/>
<evidence type="ECO:0000256" key="9">
    <source>
        <dbReference type="SAM" id="MobiDB-lite"/>
    </source>
</evidence>
<proteinExistence type="predicted"/>
<dbReference type="PANTHER" id="PTHR24223">
    <property type="entry name" value="ATP-BINDING CASSETTE SUB-FAMILY C"/>
    <property type="match status" value="1"/>
</dbReference>
<keyword evidence="7 10" id="KW-0472">Membrane</keyword>
<dbReference type="PROSITE" id="PS00211">
    <property type="entry name" value="ABC_TRANSPORTER_1"/>
    <property type="match status" value="2"/>
</dbReference>
<dbReference type="InterPro" id="IPR003593">
    <property type="entry name" value="AAA+_ATPase"/>
</dbReference>
<dbReference type="Proteomes" id="UP000696280">
    <property type="component" value="Unassembled WGS sequence"/>
</dbReference>
<evidence type="ECO:0000256" key="5">
    <source>
        <dbReference type="ARBA" id="ARBA00022840"/>
    </source>
</evidence>
<feature type="transmembrane region" description="Helical" evidence="10">
    <location>
        <begin position="71"/>
        <end position="94"/>
    </location>
</feature>
<feature type="compositionally biased region" description="Acidic residues" evidence="9">
    <location>
        <begin position="832"/>
        <end position="844"/>
    </location>
</feature>
<dbReference type="GO" id="GO:0140359">
    <property type="term" value="F:ABC-type transporter activity"/>
    <property type="evidence" value="ECO:0007669"/>
    <property type="project" value="InterPro"/>
</dbReference>
<feature type="domain" description="ABC transporter" evidence="11">
    <location>
        <begin position="603"/>
        <end position="831"/>
    </location>
</feature>
<organism evidence="13 14">
    <name type="scientific">Hymenoscyphus fraxineus</name>
    <dbReference type="NCBI Taxonomy" id="746836"/>
    <lineage>
        <taxon>Eukaryota</taxon>
        <taxon>Fungi</taxon>
        <taxon>Dikarya</taxon>
        <taxon>Ascomycota</taxon>
        <taxon>Pezizomycotina</taxon>
        <taxon>Leotiomycetes</taxon>
        <taxon>Helotiales</taxon>
        <taxon>Helotiaceae</taxon>
        <taxon>Hymenoscyphus</taxon>
    </lineage>
</organism>
<dbReference type="SMART" id="SM00382">
    <property type="entry name" value="AAA"/>
    <property type="match status" value="2"/>
</dbReference>
<protein>
    <recommendedName>
        <fullName evidence="15">ABC transporter</fullName>
    </recommendedName>
</protein>
<feature type="transmembrane region" description="Helical" evidence="10">
    <location>
        <begin position="100"/>
        <end position="117"/>
    </location>
</feature>
<evidence type="ECO:0000256" key="3">
    <source>
        <dbReference type="ARBA" id="ARBA00022692"/>
    </source>
</evidence>
<dbReference type="InterPro" id="IPR056227">
    <property type="entry name" value="TMD0_ABC"/>
</dbReference>
<keyword evidence="3 10" id="KW-0812">Transmembrane</keyword>
<evidence type="ECO:0000256" key="7">
    <source>
        <dbReference type="ARBA" id="ARBA00023136"/>
    </source>
</evidence>
<comment type="subcellular location">
    <subcellularLocation>
        <location evidence="1">Membrane</location>
        <topology evidence="1">Multi-pass membrane protein</topology>
    </subcellularLocation>
</comment>
<dbReference type="Gene3D" id="1.20.1560.10">
    <property type="entry name" value="ABC transporter type 1, transmembrane domain"/>
    <property type="match status" value="2"/>
</dbReference>
<evidence type="ECO:0000256" key="2">
    <source>
        <dbReference type="ARBA" id="ARBA00022448"/>
    </source>
</evidence>